<organism evidence="1 2">
    <name type="scientific">Noviherbaspirillum album</name>
    <dbReference type="NCBI Taxonomy" id="3080276"/>
    <lineage>
        <taxon>Bacteria</taxon>
        <taxon>Pseudomonadati</taxon>
        <taxon>Pseudomonadota</taxon>
        <taxon>Betaproteobacteria</taxon>
        <taxon>Burkholderiales</taxon>
        <taxon>Oxalobacteraceae</taxon>
        <taxon>Noviherbaspirillum</taxon>
    </lineage>
</organism>
<proteinExistence type="predicted"/>
<accession>A0ABU6JGZ3</accession>
<reference evidence="1 2" key="1">
    <citation type="submission" date="2023-10" db="EMBL/GenBank/DDBJ databases">
        <title>Noviherbaspirillum sp. CPCC 100848 genome assembly.</title>
        <authorList>
            <person name="Li X.Y."/>
            <person name="Fang X.M."/>
        </authorList>
    </citation>
    <scope>NUCLEOTIDE SEQUENCE [LARGE SCALE GENOMIC DNA]</scope>
    <source>
        <strain evidence="1 2">CPCC 100848</strain>
    </source>
</reference>
<gene>
    <name evidence="1" type="ORF">RY831_27635</name>
</gene>
<dbReference type="Proteomes" id="UP001352263">
    <property type="component" value="Unassembled WGS sequence"/>
</dbReference>
<name>A0ABU6JGZ3_9BURK</name>
<comment type="caution">
    <text evidence="1">The sequence shown here is derived from an EMBL/GenBank/DDBJ whole genome shotgun (WGS) entry which is preliminary data.</text>
</comment>
<protein>
    <submittedName>
        <fullName evidence="1">Uncharacterized protein</fullName>
    </submittedName>
</protein>
<keyword evidence="2" id="KW-1185">Reference proteome</keyword>
<dbReference type="EMBL" id="JAWIIV010000040">
    <property type="protein sequence ID" value="MEC4722936.1"/>
    <property type="molecule type" value="Genomic_DNA"/>
</dbReference>
<evidence type="ECO:0000313" key="1">
    <source>
        <dbReference type="EMBL" id="MEC4722936.1"/>
    </source>
</evidence>
<evidence type="ECO:0000313" key="2">
    <source>
        <dbReference type="Proteomes" id="UP001352263"/>
    </source>
</evidence>
<sequence>MNMKDLLIFAGVAVGAFMLLKRKDAVSLRANEIENKALPGQSGYGWRYFTDGTAISPDGTYYYKGQMVYQASYDGVSVGANYSNLT</sequence>
<dbReference type="RefSeq" id="WP_326509563.1">
    <property type="nucleotide sequence ID" value="NZ_JAWIIV010000040.1"/>
</dbReference>